<evidence type="ECO:0008006" key="4">
    <source>
        <dbReference type="Google" id="ProtNLM"/>
    </source>
</evidence>
<protein>
    <recommendedName>
        <fullName evidence="4">DUF2680 domain-containing protein</fullName>
    </recommendedName>
</protein>
<evidence type="ECO:0000313" key="2">
    <source>
        <dbReference type="EMBL" id="KMY32653.1"/>
    </source>
</evidence>
<dbReference type="AlphaFoldDB" id="A0A0K9FEN7"/>
<comment type="caution">
    <text evidence="2">The sequence shown here is derived from an EMBL/GenBank/DDBJ whole genome shotgun (WGS) entry which is preliminary data.</text>
</comment>
<dbReference type="Proteomes" id="UP000037326">
    <property type="component" value="Unassembled WGS sequence"/>
</dbReference>
<evidence type="ECO:0000256" key="1">
    <source>
        <dbReference type="SAM" id="SignalP"/>
    </source>
</evidence>
<feature type="signal peptide" evidence="1">
    <location>
        <begin position="1"/>
        <end position="24"/>
    </location>
</feature>
<dbReference type="GeneID" id="96598801"/>
<dbReference type="RefSeq" id="WP_049666087.1">
    <property type="nucleotide sequence ID" value="NZ_JBIVRT010000013.1"/>
</dbReference>
<evidence type="ECO:0000313" key="3">
    <source>
        <dbReference type="Proteomes" id="UP000037326"/>
    </source>
</evidence>
<reference evidence="3" key="1">
    <citation type="submission" date="2015-07" db="EMBL/GenBank/DDBJ databases">
        <authorList>
            <consortium name="Consortium for Microbial Forensics and Genomics (microFORGE)"/>
            <person name="Knight B.M."/>
            <person name="Roberts D.P."/>
            <person name="Lin D."/>
            <person name="Hari K."/>
            <person name="Fletcher J."/>
            <person name="Melcher U."/>
            <person name="Blagden T."/>
            <person name="Winegar R.A."/>
        </authorList>
    </citation>
    <scope>NUCLEOTIDE SEQUENCE [LARGE SCALE GENOMIC DNA]</scope>
    <source>
        <strain evidence="3">DSM 23493</strain>
    </source>
</reference>
<dbReference type="PATRIC" id="fig|582475.4.peg.1843"/>
<dbReference type="OrthoDB" id="2733964at2"/>
<name>A0A0K9FEN7_9BACI</name>
<keyword evidence="1" id="KW-0732">Signal</keyword>
<feature type="chain" id="PRO_5030010042" description="DUF2680 domain-containing protein" evidence="1">
    <location>
        <begin position="25"/>
        <end position="133"/>
    </location>
</feature>
<gene>
    <name evidence="2" type="ORF">ACZ11_11175</name>
</gene>
<sequence>MKAPVKKFFLTSILMMSFTPIGYANNVIQQHANGEEGQLVYHVKYDYDAICKVLGITQDVYDQYWKEGLSIVDMAKREGIDQREIINYFVTFHYQEMQKWRKKGAMNEHHYFDLVYDLKDEITDFIERNPNKE</sequence>
<organism evidence="2 3">
    <name type="scientific">Lysinibacillus xylanilyticus</name>
    <dbReference type="NCBI Taxonomy" id="582475"/>
    <lineage>
        <taxon>Bacteria</taxon>
        <taxon>Bacillati</taxon>
        <taxon>Bacillota</taxon>
        <taxon>Bacilli</taxon>
        <taxon>Bacillales</taxon>
        <taxon>Bacillaceae</taxon>
        <taxon>Lysinibacillus</taxon>
    </lineage>
</organism>
<accession>A0A0K9FEN7</accession>
<dbReference type="EMBL" id="LFXJ01000005">
    <property type="protein sequence ID" value="KMY32653.1"/>
    <property type="molecule type" value="Genomic_DNA"/>
</dbReference>
<proteinExistence type="predicted"/>